<keyword evidence="10" id="KW-1185">Reference proteome</keyword>
<dbReference type="Gene3D" id="3.30.70.100">
    <property type="match status" value="1"/>
</dbReference>
<dbReference type="PROSITE" id="PS51160">
    <property type="entry name" value="ACYLPHOSPHATASE_3"/>
    <property type="match status" value="1"/>
</dbReference>
<dbReference type="GO" id="GO:0003998">
    <property type="term" value="F:acylphosphatase activity"/>
    <property type="evidence" value="ECO:0007669"/>
    <property type="project" value="UniProtKB-EC"/>
</dbReference>
<dbReference type="InterPro" id="IPR017968">
    <property type="entry name" value="Acylphosphatase_CS"/>
</dbReference>
<organism evidence="9 10">
    <name type="scientific">Ectothiorhodospira mobilis</name>
    <dbReference type="NCBI Taxonomy" id="195064"/>
    <lineage>
        <taxon>Bacteria</taxon>
        <taxon>Pseudomonadati</taxon>
        <taxon>Pseudomonadota</taxon>
        <taxon>Gammaproteobacteria</taxon>
        <taxon>Chromatiales</taxon>
        <taxon>Ectothiorhodospiraceae</taxon>
        <taxon>Ectothiorhodospira</taxon>
    </lineage>
</organism>
<protein>
    <recommendedName>
        <fullName evidence="3 5">Acylphosphatase</fullName>
        <ecNumber evidence="2 5">3.6.1.7</ecNumber>
    </recommendedName>
</protein>
<reference evidence="9 10" key="1">
    <citation type="submission" date="2016-10" db="EMBL/GenBank/DDBJ databases">
        <authorList>
            <person name="de Groot N.N."/>
        </authorList>
    </citation>
    <scope>NUCLEOTIDE SEQUENCE [LARGE SCALE GENOMIC DNA]</scope>
    <source>
        <strain evidence="9 10">DSM 4180</strain>
    </source>
</reference>
<dbReference type="PROSITE" id="PS00150">
    <property type="entry name" value="ACYLPHOSPHATASE_1"/>
    <property type="match status" value="1"/>
</dbReference>
<dbReference type="STRING" id="195064.SAMN05421721_11233"/>
<sequence length="96" mass="10407">MSQAQDSSLSAIRCRVRGRVQGVYFRASTQRRARELGLCGYAMNLPDGDVEVVAQGEAGALEALKSWLWQGPPAARVTAVHCEPFEGNVPAGFETR</sequence>
<dbReference type="SUPFAM" id="SSF54975">
    <property type="entry name" value="Acylphosphatase/BLUF domain-like"/>
    <property type="match status" value="1"/>
</dbReference>
<evidence type="ECO:0000259" key="8">
    <source>
        <dbReference type="PROSITE" id="PS51160"/>
    </source>
</evidence>
<accession>A0A1I4S3G9</accession>
<dbReference type="PRINTS" id="PR00112">
    <property type="entry name" value="ACYLPHPHTASE"/>
</dbReference>
<evidence type="ECO:0000256" key="7">
    <source>
        <dbReference type="RuleBase" id="RU004168"/>
    </source>
</evidence>
<dbReference type="OrthoDB" id="5295388at2"/>
<dbReference type="AlphaFoldDB" id="A0A1I4S3G9"/>
<evidence type="ECO:0000256" key="2">
    <source>
        <dbReference type="ARBA" id="ARBA00012150"/>
    </source>
</evidence>
<gene>
    <name evidence="9" type="ORF">SAMN05421721_11233</name>
</gene>
<dbReference type="PANTHER" id="PTHR47268">
    <property type="entry name" value="ACYLPHOSPHATASE"/>
    <property type="match status" value="1"/>
</dbReference>
<proteinExistence type="inferred from homology"/>
<evidence type="ECO:0000256" key="1">
    <source>
        <dbReference type="ARBA" id="ARBA00005614"/>
    </source>
</evidence>
<evidence type="ECO:0000256" key="6">
    <source>
        <dbReference type="RuleBase" id="RU000553"/>
    </source>
</evidence>
<dbReference type="InterPro" id="IPR036046">
    <property type="entry name" value="Acylphosphatase-like_dom_sf"/>
</dbReference>
<feature type="domain" description="Acylphosphatase-like" evidence="8">
    <location>
        <begin position="11"/>
        <end position="96"/>
    </location>
</feature>
<dbReference type="PANTHER" id="PTHR47268:SF4">
    <property type="entry name" value="ACYLPHOSPHATASE"/>
    <property type="match status" value="1"/>
</dbReference>
<evidence type="ECO:0000256" key="3">
    <source>
        <dbReference type="ARBA" id="ARBA00015991"/>
    </source>
</evidence>
<dbReference type="Pfam" id="PF00708">
    <property type="entry name" value="Acylphosphatase"/>
    <property type="match status" value="1"/>
</dbReference>
<evidence type="ECO:0000313" key="10">
    <source>
        <dbReference type="Proteomes" id="UP000199556"/>
    </source>
</evidence>
<dbReference type="RefSeq" id="WP_090486192.1">
    <property type="nucleotide sequence ID" value="NZ_FOUO01000012.1"/>
</dbReference>
<dbReference type="PROSITE" id="PS00151">
    <property type="entry name" value="ACYLPHOSPHATASE_2"/>
    <property type="match status" value="1"/>
</dbReference>
<feature type="active site" evidence="5">
    <location>
        <position position="26"/>
    </location>
</feature>
<evidence type="ECO:0000256" key="4">
    <source>
        <dbReference type="ARBA" id="ARBA00047645"/>
    </source>
</evidence>
<comment type="similarity">
    <text evidence="1 7">Belongs to the acylphosphatase family.</text>
</comment>
<comment type="catalytic activity">
    <reaction evidence="4 5 6">
        <text>an acyl phosphate + H2O = a carboxylate + phosphate + H(+)</text>
        <dbReference type="Rhea" id="RHEA:14965"/>
        <dbReference type="ChEBI" id="CHEBI:15377"/>
        <dbReference type="ChEBI" id="CHEBI:15378"/>
        <dbReference type="ChEBI" id="CHEBI:29067"/>
        <dbReference type="ChEBI" id="CHEBI:43474"/>
        <dbReference type="ChEBI" id="CHEBI:59918"/>
        <dbReference type="EC" id="3.6.1.7"/>
    </reaction>
</comment>
<evidence type="ECO:0000256" key="5">
    <source>
        <dbReference type="PROSITE-ProRule" id="PRU00520"/>
    </source>
</evidence>
<dbReference type="EC" id="3.6.1.7" evidence="2 5"/>
<dbReference type="Proteomes" id="UP000199556">
    <property type="component" value="Unassembled WGS sequence"/>
</dbReference>
<dbReference type="InterPro" id="IPR020456">
    <property type="entry name" value="Acylphosphatase"/>
</dbReference>
<evidence type="ECO:0000313" key="9">
    <source>
        <dbReference type="EMBL" id="SFM58844.1"/>
    </source>
</evidence>
<keyword evidence="5 6" id="KW-0378">Hydrolase</keyword>
<name>A0A1I4S3G9_ECTMO</name>
<dbReference type="EMBL" id="FOUO01000012">
    <property type="protein sequence ID" value="SFM58844.1"/>
    <property type="molecule type" value="Genomic_DNA"/>
</dbReference>
<dbReference type="InterPro" id="IPR001792">
    <property type="entry name" value="Acylphosphatase-like_dom"/>
</dbReference>
<feature type="active site" evidence="5">
    <location>
        <position position="44"/>
    </location>
</feature>